<keyword evidence="5" id="KW-0997">Cell inner membrane</keyword>
<accession>A0A1I6S2L1</accession>
<evidence type="ECO:0000256" key="2">
    <source>
        <dbReference type="ARBA" id="ARBA00021549"/>
    </source>
</evidence>
<evidence type="ECO:0000256" key="5">
    <source>
        <dbReference type="ARBA" id="ARBA00022519"/>
    </source>
</evidence>
<keyword evidence="3" id="KW-1003">Cell membrane</keyword>
<dbReference type="GO" id="GO:0015627">
    <property type="term" value="C:type II protein secretion system complex"/>
    <property type="evidence" value="ECO:0007669"/>
    <property type="project" value="InterPro"/>
</dbReference>
<keyword evidence="8 11" id="KW-0472">Membrane</keyword>
<evidence type="ECO:0000256" key="7">
    <source>
        <dbReference type="ARBA" id="ARBA00022989"/>
    </source>
</evidence>
<dbReference type="GO" id="GO:0015628">
    <property type="term" value="P:protein secretion by the type II secretion system"/>
    <property type="evidence" value="ECO:0007669"/>
    <property type="project" value="InterPro"/>
</dbReference>
<evidence type="ECO:0000259" key="12">
    <source>
        <dbReference type="Pfam" id="PF12019"/>
    </source>
</evidence>
<dbReference type="Pfam" id="PF07963">
    <property type="entry name" value="N_methyl"/>
    <property type="match status" value="1"/>
</dbReference>
<dbReference type="EMBL" id="FOZU01000006">
    <property type="protein sequence ID" value="SFS71154.1"/>
    <property type="molecule type" value="Genomic_DNA"/>
</dbReference>
<sequence>MLSGGSMQQTKKNQGFTLIELMVTVAIMAIIAMMAAPSFGDLVTRQKLNRSVRELALAINQAKSQAALMKTTVALCLNRTNSDNDFTKNECATVTIPEYTATNPGPPVVPVLTTSEKEEVLKSRVISIPVDRAITVASTSSVSILFNDVGSATTTATFILCKSPLMRTVVVTRLGIISQTSGTC</sequence>
<dbReference type="Proteomes" id="UP000182827">
    <property type="component" value="Unassembled WGS sequence"/>
</dbReference>
<evidence type="ECO:0000256" key="10">
    <source>
        <dbReference type="ARBA" id="ARBA00030775"/>
    </source>
</evidence>
<keyword evidence="14" id="KW-1185">Reference proteome</keyword>
<keyword evidence="6 11" id="KW-0812">Transmembrane</keyword>
<name>A0A1I6S2L1_9GAMM</name>
<organism evidence="13 14">
    <name type="scientific">Acinetobacter bohemicus</name>
    <dbReference type="NCBI Taxonomy" id="1435036"/>
    <lineage>
        <taxon>Bacteria</taxon>
        <taxon>Pseudomonadati</taxon>
        <taxon>Pseudomonadota</taxon>
        <taxon>Gammaproteobacteria</taxon>
        <taxon>Moraxellales</taxon>
        <taxon>Moraxellaceae</taxon>
        <taxon>Acinetobacter</taxon>
    </lineage>
</organism>
<reference evidence="14" key="1">
    <citation type="submission" date="2016-10" db="EMBL/GenBank/DDBJ databases">
        <authorList>
            <person name="Varghese N."/>
            <person name="Submissions S."/>
        </authorList>
    </citation>
    <scope>NUCLEOTIDE SEQUENCE [LARGE SCALE GENOMIC DNA]</scope>
    <source>
        <strain evidence="14">ANC 5076</strain>
    </source>
</reference>
<keyword evidence="4" id="KW-0488">Methylation</keyword>
<evidence type="ECO:0000256" key="3">
    <source>
        <dbReference type="ARBA" id="ARBA00022475"/>
    </source>
</evidence>
<evidence type="ECO:0000256" key="8">
    <source>
        <dbReference type="ARBA" id="ARBA00023136"/>
    </source>
</evidence>
<dbReference type="Pfam" id="PF12019">
    <property type="entry name" value="GspH"/>
    <property type="match status" value="1"/>
</dbReference>
<dbReference type="GO" id="GO:0005886">
    <property type="term" value="C:plasma membrane"/>
    <property type="evidence" value="ECO:0007669"/>
    <property type="project" value="UniProtKB-SubCell"/>
</dbReference>
<dbReference type="Gene3D" id="3.30.700.10">
    <property type="entry name" value="Glycoprotein, Type 4 Pilin"/>
    <property type="match status" value="1"/>
</dbReference>
<evidence type="ECO:0000256" key="11">
    <source>
        <dbReference type="SAM" id="Phobius"/>
    </source>
</evidence>
<keyword evidence="7 11" id="KW-1133">Transmembrane helix</keyword>
<comment type="subcellular location">
    <subcellularLocation>
        <location evidence="1">Cell inner membrane</location>
        <topology evidence="1">Single-pass membrane protein</topology>
    </subcellularLocation>
</comment>
<evidence type="ECO:0000256" key="6">
    <source>
        <dbReference type="ARBA" id="ARBA00022692"/>
    </source>
</evidence>
<dbReference type="InterPro" id="IPR045584">
    <property type="entry name" value="Pilin-like"/>
</dbReference>
<dbReference type="PROSITE" id="PS00409">
    <property type="entry name" value="PROKAR_NTER_METHYL"/>
    <property type="match status" value="1"/>
</dbReference>
<dbReference type="InterPro" id="IPR012902">
    <property type="entry name" value="N_methyl_site"/>
</dbReference>
<evidence type="ECO:0000256" key="9">
    <source>
        <dbReference type="ARBA" id="ARBA00025772"/>
    </source>
</evidence>
<evidence type="ECO:0000313" key="14">
    <source>
        <dbReference type="Proteomes" id="UP000182827"/>
    </source>
</evidence>
<evidence type="ECO:0000256" key="1">
    <source>
        <dbReference type="ARBA" id="ARBA00004377"/>
    </source>
</evidence>
<evidence type="ECO:0000313" key="13">
    <source>
        <dbReference type="EMBL" id="SFS71154.1"/>
    </source>
</evidence>
<evidence type="ECO:0000256" key="4">
    <source>
        <dbReference type="ARBA" id="ARBA00022481"/>
    </source>
</evidence>
<dbReference type="SUPFAM" id="SSF54523">
    <property type="entry name" value="Pili subunits"/>
    <property type="match status" value="1"/>
</dbReference>
<feature type="transmembrane region" description="Helical" evidence="11">
    <location>
        <begin position="21"/>
        <end position="40"/>
    </location>
</feature>
<dbReference type="NCBIfam" id="TIGR02532">
    <property type="entry name" value="IV_pilin_GFxxxE"/>
    <property type="match status" value="1"/>
</dbReference>
<dbReference type="AlphaFoldDB" id="A0A1I6S2L1"/>
<dbReference type="InterPro" id="IPR022346">
    <property type="entry name" value="T2SS_GspH"/>
</dbReference>
<feature type="domain" description="General secretion pathway GspH" evidence="12">
    <location>
        <begin position="52"/>
        <end position="175"/>
    </location>
</feature>
<comment type="similarity">
    <text evidence="9">Belongs to the GSP H family.</text>
</comment>
<gene>
    <name evidence="13" type="ORF">SAMN05444586_100679</name>
</gene>
<proteinExistence type="inferred from homology"/>
<protein>
    <recommendedName>
        <fullName evidence="2">Type II secretion system protein H</fullName>
    </recommendedName>
    <alternativeName>
        <fullName evidence="10">General secretion pathway protein H</fullName>
    </alternativeName>
</protein>